<dbReference type="AlphaFoldDB" id="A0A9N9PRG3"/>
<dbReference type="OrthoDB" id="4840035at2759"/>
<comment type="caution">
    <text evidence="1">The sequence shown here is derived from an EMBL/GenBank/DDBJ whole genome shotgun (WGS) entry which is preliminary data.</text>
</comment>
<organism evidence="1 2">
    <name type="scientific">Hymenoscyphus fraxineus</name>
    <dbReference type="NCBI Taxonomy" id="746836"/>
    <lineage>
        <taxon>Eukaryota</taxon>
        <taxon>Fungi</taxon>
        <taxon>Dikarya</taxon>
        <taxon>Ascomycota</taxon>
        <taxon>Pezizomycotina</taxon>
        <taxon>Leotiomycetes</taxon>
        <taxon>Helotiales</taxon>
        <taxon>Helotiaceae</taxon>
        <taxon>Hymenoscyphus</taxon>
    </lineage>
</organism>
<evidence type="ECO:0000313" key="2">
    <source>
        <dbReference type="Proteomes" id="UP000696280"/>
    </source>
</evidence>
<proteinExistence type="predicted"/>
<accession>A0A9N9PRG3</accession>
<gene>
    <name evidence="1" type="ORF">HYFRA_00001180</name>
</gene>
<sequence>MTLSNNSTLSLSENDTYGEDARAISRKFSSDVEKILPHNTLARAMSVDTAAQEAAEDAGLFKLFRGMADESKRLETLTRELALATNKLNATWEELREAIQSDKKGSQNLIKTMFNNDSRLDQSKSAKAKRACLNTAQTIKDYSGLFQFVPTENDYVHVITGVLTTIGDAIINHGKIGEGFHQTMERIGVEMRYCGKCLAVMDESDPRDQQETKIQIVRFFIKVLAFLNPYSKWCSSKFTRFKGSLDQSYYETHVSEPMQAILVETKQLERQVNLSTHGDVSSMKRSISDLNDLVRESLDDNIRKRGFILGNSDEADDDQRRKMVLDIGSWGNQLTELTAATFLLQKEIQEMKISQRRLDISNLWTSVLQPENPKVPPKLAATDGKLRFSDIELASRHLEAAAGNEYPINVLTEPGDIPTTTSIFHRLQEWMATSHSETLWLCGPAYKDPPSTVSLAAASIVLASEQNKIRTIAYRFHLGDFSDTVNISPSQPPEEEALKSVEVDRLLMMIYSLIRQMVWILPEETNTESDFTHKRFDSLDGNIKTLPEALNIFEDLLALMPALFLCIIDGIQLVDGDRYDVNSIGTSGYFDSFLDILRKAEKDRVMKVLLTSDGLCPALLDEENIGLGEQMHIEGNADTQDADISELLADSPWED</sequence>
<protein>
    <submittedName>
        <fullName evidence="1">Uncharacterized protein</fullName>
    </submittedName>
</protein>
<keyword evidence="2" id="KW-1185">Reference proteome</keyword>
<name>A0A9N9PRG3_9HELO</name>
<evidence type="ECO:0000313" key="1">
    <source>
        <dbReference type="EMBL" id="CAG8952433.1"/>
    </source>
</evidence>
<reference evidence="1" key="1">
    <citation type="submission" date="2021-07" db="EMBL/GenBank/DDBJ databases">
        <authorList>
            <person name="Durling M."/>
        </authorList>
    </citation>
    <scope>NUCLEOTIDE SEQUENCE</scope>
</reference>
<dbReference type="EMBL" id="CAJVRL010000045">
    <property type="protein sequence ID" value="CAG8952433.1"/>
    <property type="molecule type" value="Genomic_DNA"/>
</dbReference>
<dbReference type="Proteomes" id="UP000696280">
    <property type="component" value="Unassembled WGS sequence"/>
</dbReference>